<feature type="transmembrane region" description="Helical" evidence="2">
    <location>
        <begin position="126"/>
        <end position="144"/>
    </location>
</feature>
<protein>
    <submittedName>
        <fullName evidence="3">DUF1640 domain-containing protein</fullName>
    </submittedName>
</protein>
<evidence type="ECO:0000256" key="1">
    <source>
        <dbReference type="SAM" id="Coils"/>
    </source>
</evidence>
<gene>
    <name evidence="3" type="ORF">CQZ99_01345</name>
</gene>
<keyword evidence="1" id="KW-0175">Coiled coil</keyword>
<dbReference type="EMBL" id="PCQL01000001">
    <property type="protein sequence ID" value="PRC23055.1"/>
    <property type="molecule type" value="Genomic_DNA"/>
</dbReference>
<dbReference type="Proteomes" id="UP000238045">
    <property type="component" value="Unassembled WGS sequence"/>
</dbReference>
<comment type="caution">
    <text evidence="3">The sequence shown here is derived from an EMBL/GenBank/DDBJ whole genome shotgun (WGS) entry which is preliminary data.</text>
</comment>
<keyword evidence="2" id="KW-0472">Membrane</keyword>
<keyword evidence="2" id="KW-0812">Transmembrane</keyword>
<evidence type="ECO:0000313" key="3">
    <source>
        <dbReference type="EMBL" id="PRC23055.1"/>
    </source>
</evidence>
<evidence type="ECO:0000256" key="2">
    <source>
        <dbReference type="SAM" id="Phobius"/>
    </source>
</evidence>
<dbReference type="AlphaFoldDB" id="A0A2S9F002"/>
<organism evidence="3 4">
    <name type="scientific">Pseudomonas poae</name>
    <dbReference type="NCBI Taxonomy" id="200451"/>
    <lineage>
        <taxon>Bacteria</taxon>
        <taxon>Pseudomonadati</taxon>
        <taxon>Pseudomonadota</taxon>
        <taxon>Gammaproteobacteria</taxon>
        <taxon>Pseudomonadales</taxon>
        <taxon>Pseudomonadaceae</taxon>
        <taxon>Pseudomonas</taxon>
    </lineage>
</organism>
<dbReference type="RefSeq" id="WP_105694991.1">
    <property type="nucleotide sequence ID" value="NZ_CP159260.1"/>
</dbReference>
<reference evidence="3 4" key="1">
    <citation type="submission" date="2017-09" db="EMBL/GenBank/DDBJ databases">
        <title>Genomic, metabolic, and phenotypic characteristics of bacterial isolates from the natural microbiome of the model nematode Caenorhabditis elegans.</title>
        <authorList>
            <person name="Zimmermann J."/>
            <person name="Obeng N."/>
            <person name="Yang W."/>
            <person name="Obeng O."/>
            <person name="Kissoyan K."/>
            <person name="Pees B."/>
            <person name="Dirksen P."/>
            <person name="Hoppner M."/>
            <person name="Franke A."/>
            <person name="Rosenstiel P."/>
            <person name="Leippe M."/>
            <person name="Dierking K."/>
            <person name="Kaleta C."/>
            <person name="Schulenburg H."/>
        </authorList>
    </citation>
    <scope>NUCLEOTIDE SEQUENCE [LARGE SCALE GENOMIC DNA]</scope>
    <source>
        <strain evidence="3 4">MYb117</strain>
    </source>
</reference>
<sequence length="153" mass="17090">MKLSLNLYDALTSISVPNDKAKAVVDAWEADVQQLASKSDLERTEARLEHSIAELRSDLTVLIKEQGAEIREQGVVLNTALREQHTVLSTALQTQGTELRALIERQGSQFEGAVTRLESSMTLLRWQFWLLLICIGFPILKGLYEAFGVSFIS</sequence>
<accession>A0A2S9F002</accession>
<keyword evidence="4" id="KW-1185">Reference proteome</keyword>
<proteinExistence type="predicted"/>
<keyword evidence="2" id="KW-1133">Transmembrane helix</keyword>
<feature type="coiled-coil region" evidence="1">
    <location>
        <begin position="18"/>
        <end position="58"/>
    </location>
</feature>
<name>A0A2S9F002_9PSED</name>
<evidence type="ECO:0000313" key="4">
    <source>
        <dbReference type="Proteomes" id="UP000238045"/>
    </source>
</evidence>